<dbReference type="GO" id="GO:0005524">
    <property type="term" value="F:ATP binding"/>
    <property type="evidence" value="ECO:0007669"/>
    <property type="project" value="UniProtKB-UniRule"/>
</dbReference>
<evidence type="ECO:0000256" key="2">
    <source>
        <dbReference type="ARBA" id="ARBA00022490"/>
    </source>
</evidence>
<comment type="caution">
    <text evidence="11">The sequence shown here is derived from an EMBL/GenBank/DDBJ whole genome shotgun (WGS) entry which is preliminary data.</text>
</comment>
<dbReference type="PRINTS" id="PR00985">
    <property type="entry name" value="TRNASYNTHLEU"/>
</dbReference>
<feature type="short sequence motif" description="'KMSKS' region" evidence="9">
    <location>
        <begin position="764"/>
        <end position="768"/>
    </location>
</feature>
<comment type="similarity">
    <text evidence="1 9">Belongs to the class-I aminoacyl-tRNA synthetase family.</text>
</comment>
<comment type="subcellular location">
    <subcellularLocation>
        <location evidence="9">Cytoplasm</location>
    </subcellularLocation>
</comment>
<dbReference type="GO" id="GO:0005829">
    <property type="term" value="C:cytosol"/>
    <property type="evidence" value="ECO:0007669"/>
    <property type="project" value="TreeGrafter"/>
</dbReference>
<dbReference type="Pfam" id="PF00293">
    <property type="entry name" value="NUDIX"/>
    <property type="match status" value="1"/>
</dbReference>
<dbReference type="InterPro" id="IPR009008">
    <property type="entry name" value="Val/Leu/Ile-tRNA-synth_edit"/>
</dbReference>
<keyword evidence="2 9" id="KW-0963">Cytoplasm</keyword>
<dbReference type="EC" id="6.1.1.4" evidence="9"/>
<keyword evidence="3 9" id="KW-0436">Ligase</keyword>
<evidence type="ECO:0000313" key="12">
    <source>
        <dbReference type="Proteomes" id="UP000034727"/>
    </source>
</evidence>
<reference evidence="11 12" key="1">
    <citation type="journal article" date="2015" name="Nature">
        <title>rRNA introns, odd ribosomes, and small enigmatic genomes across a large radiation of phyla.</title>
        <authorList>
            <person name="Brown C.T."/>
            <person name="Hug L.A."/>
            <person name="Thomas B.C."/>
            <person name="Sharon I."/>
            <person name="Castelle C.J."/>
            <person name="Singh A."/>
            <person name="Wilkins M.J."/>
            <person name="Williams K.H."/>
            <person name="Banfield J.F."/>
        </authorList>
    </citation>
    <scope>NUCLEOTIDE SEQUENCE [LARGE SCALE GENOMIC DNA]</scope>
</reference>
<comment type="caution">
    <text evidence="9">Lacks conserved residue(s) required for the propagation of feature annotation.</text>
</comment>
<feature type="binding site" evidence="9">
    <location>
        <position position="767"/>
    </location>
    <ligand>
        <name>ATP</name>
        <dbReference type="ChEBI" id="CHEBI:30616"/>
    </ligand>
</feature>
<evidence type="ECO:0000256" key="7">
    <source>
        <dbReference type="ARBA" id="ARBA00023146"/>
    </source>
</evidence>
<dbReference type="Pfam" id="PF13603">
    <property type="entry name" value="tRNA-synt_1_2"/>
    <property type="match status" value="1"/>
</dbReference>
<keyword evidence="5 9" id="KW-0067">ATP-binding</keyword>
<keyword evidence="4 9" id="KW-0547">Nucleotide-binding</keyword>
<dbReference type="Gene3D" id="3.90.740.10">
    <property type="entry name" value="Valyl/Leucyl/Isoleucyl-tRNA synthetase, editing domain"/>
    <property type="match status" value="1"/>
</dbReference>
<dbReference type="SUPFAM" id="SSF55811">
    <property type="entry name" value="Nudix"/>
    <property type="match status" value="1"/>
</dbReference>
<evidence type="ECO:0000256" key="4">
    <source>
        <dbReference type="ARBA" id="ARBA00022741"/>
    </source>
</evidence>
<dbReference type="InterPro" id="IPR001412">
    <property type="entry name" value="aa-tRNA-synth_I_CS"/>
</dbReference>
<dbReference type="AlphaFoldDB" id="A0A0G1R3V2"/>
<dbReference type="SUPFAM" id="SSF50677">
    <property type="entry name" value="ValRS/IleRS/LeuRS editing domain"/>
    <property type="match status" value="1"/>
</dbReference>
<dbReference type="InterPro" id="IPR015797">
    <property type="entry name" value="NUDIX_hydrolase-like_dom_sf"/>
</dbReference>
<dbReference type="HAMAP" id="MF_00049_B">
    <property type="entry name" value="Leu_tRNA_synth_B"/>
    <property type="match status" value="1"/>
</dbReference>
<dbReference type="PROSITE" id="PS00178">
    <property type="entry name" value="AA_TRNA_LIGASE_I"/>
    <property type="match status" value="1"/>
</dbReference>
<dbReference type="EMBL" id="LCLJ01000007">
    <property type="protein sequence ID" value="KKU15570.1"/>
    <property type="molecule type" value="Genomic_DNA"/>
</dbReference>
<dbReference type="Gene3D" id="1.10.730.10">
    <property type="entry name" value="Isoleucyl-tRNA Synthetase, Domain 1"/>
    <property type="match status" value="2"/>
</dbReference>
<name>A0A0G1R3V2_9BACT</name>
<dbReference type="InterPro" id="IPR009080">
    <property type="entry name" value="tRNAsynth_Ia_anticodon-bd"/>
</dbReference>
<dbReference type="Pfam" id="PF00133">
    <property type="entry name" value="tRNA-synt_1"/>
    <property type="match status" value="2"/>
</dbReference>
<dbReference type="GO" id="GO:0002161">
    <property type="term" value="F:aminoacyl-tRNA deacylase activity"/>
    <property type="evidence" value="ECO:0007669"/>
    <property type="project" value="InterPro"/>
</dbReference>
<dbReference type="PANTHER" id="PTHR43740">
    <property type="entry name" value="LEUCYL-TRNA SYNTHETASE"/>
    <property type="match status" value="1"/>
</dbReference>
<accession>A0A0G1R3V2</accession>
<dbReference type="InterPro" id="IPR025709">
    <property type="entry name" value="Leu_tRNA-synth_edit"/>
</dbReference>
<organism evidence="11 12">
    <name type="scientific">Candidatus Jorgensenbacteria bacterium GW2011_GWA2_45_9</name>
    <dbReference type="NCBI Taxonomy" id="1618663"/>
    <lineage>
        <taxon>Bacteria</taxon>
        <taxon>Candidatus Joergenseniibacteriota</taxon>
    </lineage>
</organism>
<dbReference type="PANTHER" id="PTHR43740:SF2">
    <property type="entry name" value="LEUCINE--TRNA LIGASE, MITOCHONDRIAL"/>
    <property type="match status" value="1"/>
</dbReference>
<dbReference type="FunFam" id="1.10.730.10:FF:000002">
    <property type="entry name" value="Leucine--tRNA ligase"/>
    <property type="match status" value="1"/>
</dbReference>
<dbReference type="SUPFAM" id="SSF52374">
    <property type="entry name" value="Nucleotidylyl transferase"/>
    <property type="match status" value="1"/>
</dbReference>
<dbReference type="InterPro" id="IPR002300">
    <property type="entry name" value="aa-tRNA-synth_Ia"/>
</dbReference>
<dbReference type="Pfam" id="PF08264">
    <property type="entry name" value="Anticodon_1"/>
    <property type="match status" value="1"/>
</dbReference>
<sequence>MKYNFSAIEKKWAAKWLKEKIYEPDFGKSGNKKRKFYNLMMFPYPSAEGLHVGNAYAFIGSDIYGRFKRMQGYDVFEPMGLDGFGIHSENYALKIGTHPLKQSEASEKRFYGQLKNIGNGFAWDERLETYKPEYYKWTQWIFTEMWRNGLAYRKKQEVNWCPSCKTVLSDEQAEGGKCERCASEVVKKELEQWFFRITKYAGKLLKNLDEIDWSEKVKIAQRNWIGKSEGALIKFKVPISNIKNKEESEIYLEVFTTRPDTLFGATYMVVAPEHEIIGRLRDKIQNNKEVENYIFKSKKKTTEERIENKEKTGVELKSIKAINPANNEEIPIFVADYVLMGYGTGAIMAVPAHDERDFEFAKQFQLPVRQVVAEETGMKREKEERRDGVFVIVFDPNRQKYAAGRQENGILRLFSGGADTGENMKNSALRELSEESGLYDFQKMDEIGTVFAHYHNSLRNVNRITKAVSFLVVLKSGKTKPVKLEKHEKFTLEWTTAEDMEKNWEEHNKEGDFDHWIKFLRQSVGQCIEFGFDKKNDPERYKTSAYEGDGILVNSENFTGMDSEKARWKITEFVGGKKQTQYRLRDWLISRQRYWGPPIPMIFCEKCSVSGNGEQKNMPGWYTVPESELPVKLPNILNFRPRGTGESPLASEKKFYETKCPACGNAARRETDVSDTFLDSAWYYIGYLMKISNFKFQIKDSRFSEIARQWLPVDAYIGGAEHSVLHLLYVRFVAMALKDFGHISFEEPFPKFRAHGLLVKDGAKMSKSKGNVVNPDEYINKFGADTFRMYLMFLAPFECGGDFRDGGILGISRFLERVWKIGTQGEFSDSPALGDTEHLLHKTVKKVGEDVESLQYNTAISALMIFLNKFEKTKNRSLEHFRTFLLLLAPFAPFVAEELWQMTLGENKSAGFPGFNSIHKAEWPSYDAKKLEADYFVLAIQVNGKVRDEMEVPKNMPQGEIEKHALQRERILKFMEEKKPKRIIFVPGKILNIVL</sequence>
<dbReference type="InterPro" id="IPR002302">
    <property type="entry name" value="Leu-tRNA-ligase"/>
</dbReference>
<dbReference type="Proteomes" id="UP000034727">
    <property type="component" value="Unassembled WGS sequence"/>
</dbReference>
<evidence type="ECO:0000256" key="5">
    <source>
        <dbReference type="ARBA" id="ARBA00022840"/>
    </source>
</evidence>
<evidence type="ECO:0000259" key="10">
    <source>
        <dbReference type="PROSITE" id="PS51462"/>
    </source>
</evidence>
<evidence type="ECO:0000256" key="8">
    <source>
        <dbReference type="ARBA" id="ARBA00047469"/>
    </source>
</evidence>
<proteinExistence type="inferred from homology"/>
<evidence type="ECO:0000256" key="9">
    <source>
        <dbReference type="HAMAP-Rule" id="MF_00049"/>
    </source>
</evidence>
<evidence type="ECO:0000256" key="1">
    <source>
        <dbReference type="ARBA" id="ARBA00005594"/>
    </source>
</evidence>
<feature type="domain" description="Nudix hydrolase" evidence="10">
    <location>
        <begin position="384"/>
        <end position="519"/>
    </location>
</feature>
<dbReference type="GO" id="GO:0004823">
    <property type="term" value="F:leucine-tRNA ligase activity"/>
    <property type="evidence" value="ECO:0007669"/>
    <property type="project" value="UniProtKB-UniRule"/>
</dbReference>
<evidence type="ECO:0000256" key="3">
    <source>
        <dbReference type="ARBA" id="ARBA00022598"/>
    </source>
</evidence>
<comment type="catalytic activity">
    <reaction evidence="8 9">
        <text>tRNA(Leu) + L-leucine + ATP = L-leucyl-tRNA(Leu) + AMP + diphosphate</text>
        <dbReference type="Rhea" id="RHEA:11688"/>
        <dbReference type="Rhea" id="RHEA-COMP:9613"/>
        <dbReference type="Rhea" id="RHEA-COMP:9622"/>
        <dbReference type="ChEBI" id="CHEBI:30616"/>
        <dbReference type="ChEBI" id="CHEBI:33019"/>
        <dbReference type="ChEBI" id="CHEBI:57427"/>
        <dbReference type="ChEBI" id="CHEBI:78442"/>
        <dbReference type="ChEBI" id="CHEBI:78494"/>
        <dbReference type="ChEBI" id="CHEBI:456215"/>
        <dbReference type="EC" id="6.1.1.4"/>
    </reaction>
</comment>
<dbReference type="GO" id="GO:0006429">
    <property type="term" value="P:leucyl-tRNA aminoacylation"/>
    <property type="evidence" value="ECO:0007669"/>
    <property type="project" value="UniProtKB-UniRule"/>
</dbReference>
<keyword evidence="6 9" id="KW-0648">Protein biosynthesis</keyword>
<protein>
    <recommendedName>
        <fullName evidence="9">Leucine--tRNA ligase</fullName>
        <ecNumber evidence="9">6.1.1.4</ecNumber>
    </recommendedName>
    <alternativeName>
        <fullName evidence="9">Leucyl-tRNA synthetase</fullName>
        <shortName evidence="9">LeuRS</shortName>
    </alternativeName>
</protein>
<dbReference type="PROSITE" id="PS51462">
    <property type="entry name" value="NUDIX"/>
    <property type="match status" value="1"/>
</dbReference>
<dbReference type="CDD" id="cd07958">
    <property type="entry name" value="Anticodon_Ia_Leu_BEm"/>
    <property type="match status" value="1"/>
</dbReference>
<dbReference type="InterPro" id="IPR014729">
    <property type="entry name" value="Rossmann-like_a/b/a_fold"/>
</dbReference>
<dbReference type="Gene3D" id="3.40.50.620">
    <property type="entry name" value="HUPs"/>
    <property type="match status" value="2"/>
</dbReference>
<dbReference type="SUPFAM" id="SSF47323">
    <property type="entry name" value="Anticodon-binding domain of a subclass of class I aminoacyl-tRNA synthetases"/>
    <property type="match status" value="1"/>
</dbReference>
<evidence type="ECO:0000313" key="11">
    <source>
        <dbReference type="EMBL" id="KKU15570.1"/>
    </source>
</evidence>
<dbReference type="InterPro" id="IPR000086">
    <property type="entry name" value="NUDIX_hydrolase_dom"/>
</dbReference>
<keyword evidence="7 9" id="KW-0030">Aminoacyl-tRNA synthetase</keyword>
<dbReference type="PATRIC" id="fig|1618663.3.peg.293"/>
<dbReference type="InterPro" id="IPR013155">
    <property type="entry name" value="M/V/L/I-tRNA-synth_anticd-bd"/>
</dbReference>
<evidence type="ECO:0000256" key="6">
    <source>
        <dbReference type="ARBA" id="ARBA00022917"/>
    </source>
</evidence>
<gene>
    <name evidence="9" type="primary">leuS</name>
    <name evidence="11" type="ORF">UX22_C0007G0028</name>
</gene>